<dbReference type="GO" id="GO:0071555">
    <property type="term" value="P:cell wall organization"/>
    <property type="evidence" value="ECO:0007669"/>
    <property type="project" value="UniProtKB-KW"/>
</dbReference>
<dbReference type="GO" id="GO:0051301">
    <property type="term" value="P:cell division"/>
    <property type="evidence" value="ECO:0007669"/>
    <property type="project" value="UniProtKB-KW"/>
</dbReference>
<dbReference type="InterPro" id="IPR036565">
    <property type="entry name" value="Mur-like_cat_sf"/>
</dbReference>
<evidence type="ECO:0000259" key="16">
    <source>
        <dbReference type="Pfam" id="PF02875"/>
    </source>
</evidence>
<keyword evidence="8 14" id="KW-0067">ATP-binding</keyword>
<accession>A0A9D0ZDF7</accession>
<feature type="domain" description="Mur ligase C-terminal" evidence="16">
    <location>
        <begin position="319"/>
        <end position="444"/>
    </location>
</feature>
<dbReference type="NCBIfam" id="TIGR01082">
    <property type="entry name" value="murC"/>
    <property type="match status" value="1"/>
</dbReference>
<feature type="binding site" evidence="14">
    <location>
        <begin position="120"/>
        <end position="126"/>
    </location>
    <ligand>
        <name>ATP</name>
        <dbReference type="ChEBI" id="CHEBI:30616"/>
    </ligand>
</feature>
<organism evidence="18 19">
    <name type="scientific">Candidatus Scatomorpha intestinavium</name>
    <dbReference type="NCBI Taxonomy" id="2840922"/>
    <lineage>
        <taxon>Bacteria</taxon>
        <taxon>Bacillati</taxon>
        <taxon>Bacillota</taxon>
        <taxon>Clostridia</taxon>
        <taxon>Eubacteriales</taxon>
        <taxon>Candidatus Scatomorpha</taxon>
    </lineage>
</organism>
<evidence type="ECO:0000259" key="15">
    <source>
        <dbReference type="Pfam" id="PF01225"/>
    </source>
</evidence>
<dbReference type="PANTHER" id="PTHR43445:SF3">
    <property type="entry name" value="UDP-N-ACETYLMURAMATE--L-ALANINE LIGASE"/>
    <property type="match status" value="1"/>
</dbReference>
<sequence length="456" mass="49510">MADFEEYLKPGKRGHLVGVGGVSMAPLAEVLAGMGLVIDGSDMSESEKTQHLRELGIDVKIGHSAMNVAPDIQFVIRTAAVGDTNPEIVEARARGVPVFERAEAWGAIMRDYDNALCIAGTHGKTTTTSMCTHILMAAERDPTVMIGGTLPLLHAGHRVGGGDTIILESCEYHDSFLAFHPTVAVILDVDADHLDYFSGLEDVKRSFRAFAAKVPPTGKIVANLDDRNTMDTLEPLGRDIVTFGLTDRADVYARNIRRSGASSTFDIYCHGRLFTSVTLHVPGMHNVKNALAATAACLCLGVRPNAVKYGLAGFNGAGRRFEFKGKFNGADVYDDYAHHPQELKALLDAVEALGYNRTVLVFQPHTYTRTAALFDDFIEQLRRPDVTYLAEIYAARETNTLGISSADLAKHIEGSRFYPDFASIERDLRANARAGDIILTVGAGDVYKIGEHLVNG</sequence>
<keyword evidence="4 14" id="KW-0963">Cytoplasm</keyword>
<evidence type="ECO:0000256" key="14">
    <source>
        <dbReference type="HAMAP-Rule" id="MF_00046"/>
    </source>
</evidence>
<feature type="domain" description="Mur ligase central" evidence="17">
    <location>
        <begin position="118"/>
        <end position="297"/>
    </location>
</feature>
<keyword evidence="9 14" id="KW-0133">Cell shape</keyword>
<keyword evidence="6 14" id="KW-0132">Cell division</keyword>
<dbReference type="InterPro" id="IPR050061">
    <property type="entry name" value="MurCDEF_pg_biosynth"/>
</dbReference>
<comment type="subcellular location">
    <subcellularLocation>
        <location evidence="1 14">Cytoplasm</location>
    </subcellularLocation>
</comment>
<dbReference type="SUPFAM" id="SSF53623">
    <property type="entry name" value="MurD-like peptide ligases, catalytic domain"/>
    <property type="match status" value="1"/>
</dbReference>
<evidence type="ECO:0000256" key="3">
    <source>
        <dbReference type="ARBA" id="ARBA00012211"/>
    </source>
</evidence>
<dbReference type="Pfam" id="PF02875">
    <property type="entry name" value="Mur_ligase_C"/>
    <property type="match status" value="1"/>
</dbReference>
<keyword evidence="10 14" id="KW-0573">Peptidoglycan synthesis</keyword>
<dbReference type="Pfam" id="PF01225">
    <property type="entry name" value="Mur_ligase"/>
    <property type="match status" value="1"/>
</dbReference>
<dbReference type="HAMAP" id="MF_00046">
    <property type="entry name" value="MurC"/>
    <property type="match status" value="1"/>
</dbReference>
<dbReference type="GO" id="GO:0005524">
    <property type="term" value="F:ATP binding"/>
    <property type="evidence" value="ECO:0007669"/>
    <property type="project" value="UniProtKB-UniRule"/>
</dbReference>
<keyword evidence="12 14" id="KW-0961">Cell wall biogenesis/degradation</keyword>
<evidence type="ECO:0000259" key="17">
    <source>
        <dbReference type="Pfam" id="PF08245"/>
    </source>
</evidence>
<dbReference type="Gene3D" id="3.90.190.20">
    <property type="entry name" value="Mur ligase, C-terminal domain"/>
    <property type="match status" value="1"/>
</dbReference>
<comment type="function">
    <text evidence="14">Cell wall formation.</text>
</comment>
<evidence type="ECO:0000256" key="8">
    <source>
        <dbReference type="ARBA" id="ARBA00022840"/>
    </source>
</evidence>
<dbReference type="InterPro" id="IPR013221">
    <property type="entry name" value="Mur_ligase_cen"/>
</dbReference>
<evidence type="ECO:0000256" key="11">
    <source>
        <dbReference type="ARBA" id="ARBA00023306"/>
    </source>
</evidence>
<evidence type="ECO:0000256" key="9">
    <source>
        <dbReference type="ARBA" id="ARBA00022960"/>
    </source>
</evidence>
<dbReference type="GO" id="GO:0009252">
    <property type="term" value="P:peptidoglycan biosynthetic process"/>
    <property type="evidence" value="ECO:0007669"/>
    <property type="project" value="UniProtKB-UniRule"/>
</dbReference>
<evidence type="ECO:0000256" key="5">
    <source>
        <dbReference type="ARBA" id="ARBA00022598"/>
    </source>
</evidence>
<dbReference type="EMBL" id="DVGA01000048">
    <property type="protein sequence ID" value="HIQ78558.1"/>
    <property type="molecule type" value="Genomic_DNA"/>
</dbReference>
<name>A0A9D0ZDF7_9FIRM</name>
<comment type="pathway">
    <text evidence="2 14">Cell wall biogenesis; peptidoglycan biosynthesis.</text>
</comment>
<dbReference type="EC" id="6.3.2.8" evidence="3 14"/>
<feature type="domain" description="Mur ligase N-terminal catalytic" evidence="15">
    <location>
        <begin position="15"/>
        <end position="112"/>
    </location>
</feature>
<keyword evidence="7 14" id="KW-0547">Nucleotide-binding</keyword>
<dbReference type="Proteomes" id="UP000824262">
    <property type="component" value="Unassembled WGS sequence"/>
</dbReference>
<dbReference type="Gene3D" id="3.40.1190.10">
    <property type="entry name" value="Mur-like, catalytic domain"/>
    <property type="match status" value="1"/>
</dbReference>
<dbReference type="GO" id="GO:0008360">
    <property type="term" value="P:regulation of cell shape"/>
    <property type="evidence" value="ECO:0007669"/>
    <property type="project" value="UniProtKB-KW"/>
</dbReference>
<evidence type="ECO:0000256" key="2">
    <source>
        <dbReference type="ARBA" id="ARBA00004752"/>
    </source>
</evidence>
<evidence type="ECO:0000256" key="13">
    <source>
        <dbReference type="ARBA" id="ARBA00047833"/>
    </source>
</evidence>
<keyword evidence="5 14" id="KW-0436">Ligase</keyword>
<dbReference type="AlphaFoldDB" id="A0A9D0ZDF7"/>
<evidence type="ECO:0000256" key="6">
    <source>
        <dbReference type="ARBA" id="ARBA00022618"/>
    </source>
</evidence>
<dbReference type="SUPFAM" id="SSF53244">
    <property type="entry name" value="MurD-like peptide ligases, peptide-binding domain"/>
    <property type="match status" value="1"/>
</dbReference>
<evidence type="ECO:0000313" key="19">
    <source>
        <dbReference type="Proteomes" id="UP000824262"/>
    </source>
</evidence>
<dbReference type="SUPFAM" id="SSF51984">
    <property type="entry name" value="MurCD N-terminal domain"/>
    <property type="match status" value="1"/>
</dbReference>
<reference evidence="18" key="2">
    <citation type="journal article" date="2021" name="PeerJ">
        <title>Extensive microbial diversity within the chicken gut microbiome revealed by metagenomics and culture.</title>
        <authorList>
            <person name="Gilroy R."/>
            <person name="Ravi A."/>
            <person name="Getino M."/>
            <person name="Pursley I."/>
            <person name="Horton D.L."/>
            <person name="Alikhan N.F."/>
            <person name="Baker D."/>
            <person name="Gharbi K."/>
            <person name="Hall N."/>
            <person name="Watson M."/>
            <person name="Adriaenssens E.M."/>
            <person name="Foster-Nyarko E."/>
            <person name="Jarju S."/>
            <person name="Secka A."/>
            <person name="Antonio M."/>
            <person name="Oren A."/>
            <person name="Chaudhuri R.R."/>
            <person name="La Ragione R."/>
            <person name="Hildebrand F."/>
            <person name="Pallen M.J."/>
        </authorList>
    </citation>
    <scope>NUCLEOTIDE SEQUENCE</scope>
    <source>
        <strain evidence="18">ChiBcolR7-354</strain>
    </source>
</reference>
<evidence type="ECO:0000256" key="12">
    <source>
        <dbReference type="ARBA" id="ARBA00023316"/>
    </source>
</evidence>
<protein>
    <recommendedName>
        <fullName evidence="3 14">UDP-N-acetylmuramate--L-alanine ligase</fullName>
        <ecNumber evidence="3 14">6.3.2.8</ecNumber>
    </recommendedName>
    <alternativeName>
        <fullName evidence="14">UDP-N-acetylmuramoyl-L-alanine synthetase</fullName>
    </alternativeName>
</protein>
<evidence type="ECO:0000256" key="4">
    <source>
        <dbReference type="ARBA" id="ARBA00022490"/>
    </source>
</evidence>
<evidence type="ECO:0000256" key="10">
    <source>
        <dbReference type="ARBA" id="ARBA00022984"/>
    </source>
</evidence>
<comment type="caution">
    <text evidence="18">The sequence shown here is derived from an EMBL/GenBank/DDBJ whole genome shotgun (WGS) entry which is preliminary data.</text>
</comment>
<reference evidence="18" key="1">
    <citation type="submission" date="2020-10" db="EMBL/GenBank/DDBJ databases">
        <authorList>
            <person name="Gilroy R."/>
        </authorList>
    </citation>
    <scope>NUCLEOTIDE SEQUENCE</scope>
    <source>
        <strain evidence="18">ChiBcolR7-354</strain>
    </source>
</reference>
<evidence type="ECO:0000313" key="18">
    <source>
        <dbReference type="EMBL" id="HIQ78558.1"/>
    </source>
</evidence>
<evidence type="ECO:0000256" key="1">
    <source>
        <dbReference type="ARBA" id="ARBA00004496"/>
    </source>
</evidence>
<dbReference type="GO" id="GO:0005737">
    <property type="term" value="C:cytoplasm"/>
    <property type="evidence" value="ECO:0007669"/>
    <property type="project" value="UniProtKB-SubCell"/>
</dbReference>
<dbReference type="InterPro" id="IPR036615">
    <property type="entry name" value="Mur_ligase_C_dom_sf"/>
</dbReference>
<proteinExistence type="inferred from homology"/>
<dbReference type="InterPro" id="IPR005758">
    <property type="entry name" value="UDP-N-AcMur_Ala_ligase_MurC"/>
</dbReference>
<comment type="similarity">
    <text evidence="14">Belongs to the MurCDEF family.</text>
</comment>
<dbReference type="GO" id="GO:0008763">
    <property type="term" value="F:UDP-N-acetylmuramate-L-alanine ligase activity"/>
    <property type="evidence" value="ECO:0007669"/>
    <property type="project" value="UniProtKB-UniRule"/>
</dbReference>
<keyword evidence="11 14" id="KW-0131">Cell cycle</keyword>
<gene>
    <name evidence="14 18" type="primary">murC</name>
    <name evidence="18" type="ORF">IAB77_04800</name>
</gene>
<dbReference type="Gene3D" id="3.40.50.720">
    <property type="entry name" value="NAD(P)-binding Rossmann-like Domain"/>
    <property type="match status" value="1"/>
</dbReference>
<dbReference type="InterPro" id="IPR000713">
    <property type="entry name" value="Mur_ligase_N"/>
</dbReference>
<dbReference type="PANTHER" id="PTHR43445">
    <property type="entry name" value="UDP-N-ACETYLMURAMATE--L-ALANINE LIGASE-RELATED"/>
    <property type="match status" value="1"/>
</dbReference>
<comment type="catalytic activity">
    <reaction evidence="13 14">
        <text>UDP-N-acetyl-alpha-D-muramate + L-alanine + ATP = UDP-N-acetyl-alpha-D-muramoyl-L-alanine + ADP + phosphate + H(+)</text>
        <dbReference type="Rhea" id="RHEA:23372"/>
        <dbReference type="ChEBI" id="CHEBI:15378"/>
        <dbReference type="ChEBI" id="CHEBI:30616"/>
        <dbReference type="ChEBI" id="CHEBI:43474"/>
        <dbReference type="ChEBI" id="CHEBI:57972"/>
        <dbReference type="ChEBI" id="CHEBI:70757"/>
        <dbReference type="ChEBI" id="CHEBI:83898"/>
        <dbReference type="ChEBI" id="CHEBI:456216"/>
        <dbReference type="EC" id="6.3.2.8"/>
    </reaction>
</comment>
<dbReference type="Pfam" id="PF08245">
    <property type="entry name" value="Mur_ligase_M"/>
    <property type="match status" value="1"/>
</dbReference>
<dbReference type="InterPro" id="IPR004101">
    <property type="entry name" value="Mur_ligase_C"/>
</dbReference>
<evidence type="ECO:0000256" key="7">
    <source>
        <dbReference type="ARBA" id="ARBA00022741"/>
    </source>
</evidence>